<evidence type="ECO:0000256" key="9">
    <source>
        <dbReference type="ARBA" id="ARBA00023235"/>
    </source>
</evidence>
<keyword evidence="9 10" id="KW-0413">Isomerase</keyword>
<dbReference type="PANTHER" id="PTHR42894">
    <property type="entry name" value="N-(5'-PHOSPHORIBOSYL)ANTHRANILATE ISOMERASE"/>
    <property type="match status" value="1"/>
</dbReference>
<name>A0A165GSM8_9BACL</name>
<dbReference type="GO" id="GO:0004640">
    <property type="term" value="F:phosphoribosylanthranilate isomerase activity"/>
    <property type="evidence" value="ECO:0007669"/>
    <property type="project" value="UniProtKB-UniRule"/>
</dbReference>
<keyword evidence="7 10" id="KW-0822">Tryptophan biosynthesis</keyword>
<keyword evidence="8 10" id="KW-0057">Aromatic amino acid biosynthesis</keyword>
<comment type="similarity">
    <text evidence="3 10">Belongs to the TrpF family.</text>
</comment>
<evidence type="ECO:0000259" key="11">
    <source>
        <dbReference type="Pfam" id="PF00697"/>
    </source>
</evidence>
<dbReference type="UniPathway" id="UPA00035">
    <property type="reaction ID" value="UER00042"/>
</dbReference>
<evidence type="ECO:0000256" key="4">
    <source>
        <dbReference type="ARBA" id="ARBA00012572"/>
    </source>
</evidence>
<organism evidence="12 13">
    <name type="scientific">Bhargavaea cecembensis</name>
    <dbReference type="NCBI Taxonomy" id="394098"/>
    <lineage>
        <taxon>Bacteria</taxon>
        <taxon>Bacillati</taxon>
        <taxon>Bacillota</taxon>
        <taxon>Bacilli</taxon>
        <taxon>Bacillales</taxon>
        <taxon>Caryophanaceae</taxon>
        <taxon>Bhargavaea</taxon>
    </lineage>
</organism>
<evidence type="ECO:0000256" key="1">
    <source>
        <dbReference type="ARBA" id="ARBA00001164"/>
    </source>
</evidence>
<dbReference type="InterPro" id="IPR011060">
    <property type="entry name" value="RibuloseP-bd_barrel"/>
</dbReference>
<evidence type="ECO:0000256" key="3">
    <source>
        <dbReference type="ARBA" id="ARBA00007571"/>
    </source>
</evidence>
<dbReference type="RefSeq" id="WP_063182819.1">
    <property type="nucleotide sequence ID" value="NZ_LQNT01000011.1"/>
</dbReference>
<sequence length="205" mass="22531">MTKVKICGLMEAEHVKAAVDAGADAIGFVFAPSSRRIDMKWAAELASRVPENVKKVGVFVNPDAEELRTVYRNVPLDYVQFHGDETPEQIREIGLPSIKAFSVRTAEDVRRAAEYDVDYYLFDAPGTDFRGGSGNVFDWSLLADAGIPRERTIIAGGLNAGNAAEAVRQTTPYALDVSSGVEREKRKDPELIRGFIRAVKERGEA</sequence>
<evidence type="ECO:0000256" key="2">
    <source>
        <dbReference type="ARBA" id="ARBA00004664"/>
    </source>
</evidence>
<dbReference type="Gene3D" id="3.20.20.70">
    <property type="entry name" value="Aldolase class I"/>
    <property type="match status" value="1"/>
</dbReference>
<gene>
    <name evidence="10" type="primary">trpF</name>
    <name evidence="12" type="ORF">AV656_13185</name>
</gene>
<comment type="caution">
    <text evidence="12">The sequence shown here is derived from an EMBL/GenBank/DDBJ whole genome shotgun (WGS) entry which is preliminary data.</text>
</comment>
<dbReference type="OrthoDB" id="9786954at2"/>
<evidence type="ECO:0000256" key="7">
    <source>
        <dbReference type="ARBA" id="ARBA00022822"/>
    </source>
</evidence>
<evidence type="ECO:0000313" key="12">
    <source>
        <dbReference type="EMBL" id="KZE37509.1"/>
    </source>
</evidence>
<evidence type="ECO:0000256" key="8">
    <source>
        <dbReference type="ARBA" id="ARBA00023141"/>
    </source>
</evidence>
<dbReference type="SUPFAM" id="SSF51366">
    <property type="entry name" value="Ribulose-phoshate binding barrel"/>
    <property type="match status" value="1"/>
</dbReference>
<comment type="pathway">
    <text evidence="2 10">Amino-acid biosynthesis; L-tryptophan biosynthesis; L-tryptophan from chorismate: step 3/5.</text>
</comment>
<dbReference type="FunFam" id="3.20.20.70:FF:000075">
    <property type="entry name" value="Tryptophan biosynthesis protein TRP1"/>
    <property type="match status" value="1"/>
</dbReference>
<reference evidence="12 13" key="1">
    <citation type="submission" date="2016-01" db="EMBL/GenBank/DDBJ databases">
        <title>Whole genome sequencing of Bhargavaea cecembensis T14.</title>
        <authorList>
            <person name="Hong K.W."/>
        </authorList>
    </citation>
    <scope>NUCLEOTIDE SEQUENCE [LARGE SCALE GENOMIC DNA]</scope>
    <source>
        <strain evidence="12 13">T14</strain>
    </source>
</reference>
<dbReference type="HAMAP" id="MF_00135">
    <property type="entry name" value="PRAI"/>
    <property type="match status" value="1"/>
</dbReference>
<dbReference type="AlphaFoldDB" id="A0A165GSM8"/>
<comment type="catalytic activity">
    <reaction evidence="1 10">
        <text>N-(5-phospho-beta-D-ribosyl)anthranilate = 1-(2-carboxyphenylamino)-1-deoxy-D-ribulose 5-phosphate</text>
        <dbReference type="Rhea" id="RHEA:21540"/>
        <dbReference type="ChEBI" id="CHEBI:18277"/>
        <dbReference type="ChEBI" id="CHEBI:58613"/>
        <dbReference type="EC" id="5.3.1.24"/>
    </reaction>
</comment>
<dbReference type="Pfam" id="PF00697">
    <property type="entry name" value="PRAI"/>
    <property type="match status" value="1"/>
</dbReference>
<dbReference type="PANTHER" id="PTHR42894:SF1">
    <property type="entry name" value="N-(5'-PHOSPHORIBOSYL)ANTHRANILATE ISOMERASE"/>
    <property type="match status" value="1"/>
</dbReference>
<evidence type="ECO:0000313" key="13">
    <source>
        <dbReference type="Proteomes" id="UP000076490"/>
    </source>
</evidence>
<evidence type="ECO:0000256" key="6">
    <source>
        <dbReference type="ARBA" id="ARBA00022605"/>
    </source>
</evidence>
<dbReference type="NCBIfam" id="NF002300">
    <property type="entry name" value="PRK01222.1-7"/>
    <property type="match status" value="1"/>
</dbReference>
<keyword evidence="6 10" id="KW-0028">Amino-acid biosynthesis</keyword>
<dbReference type="GO" id="GO:0000162">
    <property type="term" value="P:L-tryptophan biosynthetic process"/>
    <property type="evidence" value="ECO:0007669"/>
    <property type="project" value="UniProtKB-UniRule"/>
</dbReference>
<evidence type="ECO:0000256" key="5">
    <source>
        <dbReference type="ARBA" id="ARBA00022272"/>
    </source>
</evidence>
<feature type="domain" description="N-(5'phosphoribosyl) anthranilate isomerase (PRAI)" evidence="11">
    <location>
        <begin position="4"/>
        <end position="197"/>
    </location>
</feature>
<dbReference type="Proteomes" id="UP000076490">
    <property type="component" value="Unassembled WGS sequence"/>
</dbReference>
<dbReference type="EC" id="5.3.1.24" evidence="4 10"/>
<protein>
    <recommendedName>
        <fullName evidence="5 10">N-(5'-phosphoribosyl)anthranilate isomerase</fullName>
        <shortName evidence="10">PRAI</shortName>
        <ecNumber evidence="4 10">5.3.1.24</ecNumber>
    </recommendedName>
</protein>
<proteinExistence type="inferred from homology"/>
<evidence type="ECO:0000256" key="10">
    <source>
        <dbReference type="HAMAP-Rule" id="MF_00135"/>
    </source>
</evidence>
<dbReference type="InterPro" id="IPR001240">
    <property type="entry name" value="PRAI_dom"/>
</dbReference>
<dbReference type="CDD" id="cd00405">
    <property type="entry name" value="PRAI"/>
    <property type="match status" value="1"/>
</dbReference>
<dbReference type="EMBL" id="LQNT01000011">
    <property type="protein sequence ID" value="KZE37509.1"/>
    <property type="molecule type" value="Genomic_DNA"/>
</dbReference>
<dbReference type="InterPro" id="IPR013785">
    <property type="entry name" value="Aldolase_TIM"/>
</dbReference>
<accession>A0A165GSM8</accession>
<dbReference type="InterPro" id="IPR044643">
    <property type="entry name" value="TrpF_fam"/>
</dbReference>